<dbReference type="GO" id="GO:0010345">
    <property type="term" value="P:suberin biosynthetic process"/>
    <property type="evidence" value="ECO:0007669"/>
    <property type="project" value="TreeGrafter"/>
</dbReference>
<evidence type="ECO:0008006" key="3">
    <source>
        <dbReference type="Google" id="ProtNLM"/>
    </source>
</evidence>
<dbReference type="PANTHER" id="PTHR11011">
    <property type="entry name" value="MALE STERILITY PROTEIN 2-RELATED"/>
    <property type="match status" value="1"/>
</dbReference>
<sequence length="242" mass="27842">KRFLMGETLKGDSYLDIEAELSLADMKKRELRAEDATEEAEKLAMKELGIKRFDPYLCSSSLLSDSLCVVVVVQDDRQRAHRLREGDDHMLLWRSRYHHGCGSFSPRNKASAHVPISNPHILFFFFGYYRSETNLMMQVPGDMVVNAMMATMAAHAKQQAEFIYHMGSSVRNPVSYATLEHCGFRYFLANPRVRRDGSVIQTRRLPFIKSMVGFRVFMTLRYKLPLEVSPYTHICTNLPYAS</sequence>
<dbReference type="AlphaFoldDB" id="A0A426XYF0"/>
<evidence type="ECO:0000313" key="1">
    <source>
        <dbReference type="EMBL" id="RRT44543.1"/>
    </source>
</evidence>
<name>A0A426XYF0_ENSVE</name>
<proteinExistence type="predicted"/>
<dbReference type="Proteomes" id="UP000287651">
    <property type="component" value="Unassembled WGS sequence"/>
</dbReference>
<comment type="caution">
    <text evidence="1">The sequence shown here is derived from an EMBL/GenBank/DDBJ whole genome shotgun (WGS) entry which is preliminary data.</text>
</comment>
<feature type="non-terminal residue" evidence="1">
    <location>
        <position position="1"/>
    </location>
</feature>
<dbReference type="GO" id="GO:0035336">
    <property type="term" value="P:long-chain fatty-acyl-CoA metabolic process"/>
    <property type="evidence" value="ECO:0007669"/>
    <property type="project" value="TreeGrafter"/>
</dbReference>
<evidence type="ECO:0000313" key="2">
    <source>
        <dbReference type="Proteomes" id="UP000287651"/>
    </source>
</evidence>
<accession>A0A426XYF0</accession>
<gene>
    <name evidence="1" type="ORF">B296_00033878</name>
</gene>
<reference evidence="1 2" key="1">
    <citation type="journal article" date="2014" name="Agronomy (Basel)">
        <title>A Draft Genome Sequence for Ensete ventricosum, the Drought-Tolerant Tree Against Hunger.</title>
        <authorList>
            <person name="Harrison J."/>
            <person name="Moore K.A."/>
            <person name="Paszkiewicz K."/>
            <person name="Jones T."/>
            <person name="Grant M."/>
            <person name="Ambacheew D."/>
            <person name="Muzemil S."/>
            <person name="Studholme D.J."/>
        </authorList>
    </citation>
    <scope>NUCLEOTIDE SEQUENCE [LARGE SCALE GENOMIC DNA]</scope>
</reference>
<protein>
    <recommendedName>
        <fullName evidence="3">Fatty acyl-CoA reductase</fullName>
    </recommendedName>
</protein>
<organism evidence="1 2">
    <name type="scientific">Ensete ventricosum</name>
    <name type="common">Abyssinian banana</name>
    <name type="synonym">Musa ensete</name>
    <dbReference type="NCBI Taxonomy" id="4639"/>
    <lineage>
        <taxon>Eukaryota</taxon>
        <taxon>Viridiplantae</taxon>
        <taxon>Streptophyta</taxon>
        <taxon>Embryophyta</taxon>
        <taxon>Tracheophyta</taxon>
        <taxon>Spermatophyta</taxon>
        <taxon>Magnoliopsida</taxon>
        <taxon>Liliopsida</taxon>
        <taxon>Zingiberales</taxon>
        <taxon>Musaceae</taxon>
        <taxon>Ensete</taxon>
    </lineage>
</organism>
<dbReference type="PANTHER" id="PTHR11011:SF99">
    <property type="entry name" value="FATTY ACYL-COA REDUCTASE 3"/>
    <property type="match status" value="1"/>
</dbReference>
<dbReference type="InterPro" id="IPR026055">
    <property type="entry name" value="FAR"/>
</dbReference>
<dbReference type="GO" id="GO:0080019">
    <property type="term" value="F:alcohol-forming very long-chain fatty acyl-CoA reductase activity"/>
    <property type="evidence" value="ECO:0007669"/>
    <property type="project" value="InterPro"/>
</dbReference>
<dbReference type="EMBL" id="AMZH03016402">
    <property type="protein sequence ID" value="RRT44543.1"/>
    <property type="molecule type" value="Genomic_DNA"/>
</dbReference>